<reference evidence="2 3" key="1">
    <citation type="submission" date="2018-05" db="EMBL/GenBank/DDBJ databases">
        <title>Genomic Encyclopedia of Archaeal and Bacterial Type Strains, Phase II (KMG-II): from individual species to whole genera.</title>
        <authorList>
            <person name="Goeker M."/>
        </authorList>
    </citation>
    <scope>NUCLEOTIDE SEQUENCE [LARGE SCALE GENOMIC DNA]</scope>
    <source>
        <strain evidence="2 3">DSM 22214</strain>
    </source>
</reference>
<protein>
    <recommendedName>
        <fullName evidence="4">Sialate O-acetylesterase domain-containing protein</fullName>
    </recommendedName>
</protein>
<feature type="transmembrane region" description="Helical" evidence="1">
    <location>
        <begin position="6"/>
        <end position="25"/>
    </location>
</feature>
<organism evidence="2 3">
    <name type="scientific">Arcicella aurantiaca</name>
    <dbReference type="NCBI Taxonomy" id="591202"/>
    <lineage>
        <taxon>Bacteria</taxon>
        <taxon>Pseudomonadati</taxon>
        <taxon>Bacteroidota</taxon>
        <taxon>Cytophagia</taxon>
        <taxon>Cytophagales</taxon>
        <taxon>Flectobacillaceae</taxon>
        <taxon>Arcicella</taxon>
    </lineage>
</organism>
<accession>A0A316ECE4</accession>
<name>A0A316ECE4_9BACT</name>
<keyword evidence="1" id="KW-0472">Membrane</keyword>
<dbReference type="AlphaFoldDB" id="A0A316ECE4"/>
<sequence length="331" mass="35924">MVLKILKIFGFIILGVFLVLFGISFSKVSKSSKTKLKDAWNNFLQLFKLAKTSSNPIKLLLGNTAEAIKNVFTPSSYSPTNITTVPSSGGTTGGTVSNEEVILMAFAGESNAGNQVHNDHASPSEIGVRNIKILNNSSLVFEPLNISGNNSIDQFAAPANSHGWDLGLANLVDAGAFGGKKVFLVNLSQGGSLIGQYNEGADTNYRNKIIARANAAMTALRSITNNITVYMVYSHGINDEVANILNENQFETATQNHLNFLNSQFGNNIKVVITKFGAFLKFNNALQNIVNSNSRYRAIETVGLSLQDAYHWGYSSQKYIITESVNILKTI</sequence>
<dbReference type="Proteomes" id="UP000245489">
    <property type="component" value="Unassembled WGS sequence"/>
</dbReference>
<keyword evidence="3" id="KW-1185">Reference proteome</keyword>
<dbReference type="InterPro" id="IPR036514">
    <property type="entry name" value="SGNH_hydro_sf"/>
</dbReference>
<dbReference type="Gene3D" id="3.40.50.1110">
    <property type="entry name" value="SGNH hydrolase"/>
    <property type="match status" value="1"/>
</dbReference>
<dbReference type="EMBL" id="QGGO01000008">
    <property type="protein sequence ID" value="PWK27045.1"/>
    <property type="molecule type" value="Genomic_DNA"/>
</dbReference>
<evidence type="ECO:0000313" key="3">
    <source>
        <dbReference type="Proteomes" id="UP000245489"/>
    </source>
</evidence>
<proteinExistence type="predicted"/>
<gene>
    <name evidence="2" type="ORF">LV89_01857</name>
</gene>
<evidence type="ECO:0008006" key="4">
    <source>
        <dbReference type="Google" id="ProtNLM"/>
    </source>
</evidence>
<dbReference type="GO" id="GO:0016788">
    <property type="term" value="F:hydrolase activity, acting on ester bonds"/>
    <property type="evidence" value="ECO:0007669"/>
    <property type="project" value="UniProtKB-ARBA"/>
</dbReference>
<dbReference type="RefSeq" id="WP_146199119.1">
    <property type="nucleotide sequence ID" value="NZ_QGGO01000008.1"/>
</dbReference>
<keyword evidence="1" id="KW-1133">Transmembrane helix</keyword>
<evidence type="ECO:0000256" key="1">
    <source>
        <dbReference type="SAM" id="Phobius"/>
    </source>
</evidence>
<comment type="caution">
    <text evidence="2">The sequence shown here is derived from an EMBL/GenBank/DDBJ whole genome shotgun (WGS) entry which is preliminary data.</text>
</comment>
<evidence type="ECO:0000313" key="2">
    <source>
        <dbReference type="EMBL" id="PWK27045.1"/>
    </source>
</evidence>
<keyword evidence="1" id="KW-0812">Transmembrane</keyword>